<sequence length="145" mass="15060">MQIKFLALLSTIALVKSDDVDFLTGLVNDYKSHTADYLKFIQTADSVPAALTSLAVQVATYTDDSYTTLLADSDINVSSLKAFATELPWYSRIEEDDGSDSDSDSKSDSSSSSSSSSAASSSEADSGVAKLGVGALLGLAGIALL</sequence>
<gene>
    <name evidence="1" type="ORF">CLIB1444_10S03312</name>
</gene>
<name>A0ACA9YD27_9ASCO</name>
<proteinExistence type="predicted"/>
<protein>
    <submittedName>
        <fullName evidence="1">Repressed By RIM101 protein 2</fullName>
    </submittedName>
</protein>
<accession>A0ACA9YD27</accession>
<reference evidence="1" key="1">
    <citation type="submission" date="2022-06" db="EMBL/GenBank/DDBJ databases">
        <authorList>
            <person name="Legras J.-L."/>
            <person name="Devillers H."/>
            <person name="Grondin C."/>
        </authorList>
    </citation>
    <scope>NUCLEOTIDE SEQUENCE</scope>
    <source>
        <strain evidence="1">CLIB 1444</strain>
    </source>
</reference>
<organism evidence="1 2">
    <name type="scientific">[Candida] jaroonii</name>
    <dbReference type="NCBI Taxonomy" id="467808"/>
    <lineage>
        <taxon>Eukaryota</taxon>
        <taxon>Fungi</taxon>
        <taxon>Dikarya</taxon>
        <taxon>Ascomycota</taxon>
        <taxon>Saccharomycotina</taxon>
        <taxon>Pichiomycetes</taxon>
        <taxon>Debaryomycetaceae</taxon>
        <taxon>Yamadazyma</taxon>
    </lineage>
</organism>
<evidence type="ECO:0000313" key="1">
    <source>
        <dbReference type="EMBL" id="CAH6722653.1"/>
    </source>
</evidence>
<comment type="caution">
    <text evidence="1">The sequence shown here is derived from an EMBL/GenBank/DDBJ whole genome shotgun (WGS) entry which is preliminary data.</text>
</comment>
<dbReference type="Proteomes" id="UP001152531">
    <property type="component" value="Unassembled WGS sequence"/>
</dbReference>
<evidence type="ECO:0000313" key="2">
    <source>
        <dbReference type="Proteomes" id="UP001152531"/>
    </source>
</evidence>
<keyword evidence="2" id="KW-1185">Reference proteome</keyword>
<dbReference type="EMBL" id="CALSDN010000010">
    <property type="protein sequence ID" value="CAH6722653.1"/>
    <property type="molecule type" value="Genomic_DNA"/>
</dbReference>